<reference evidence="1" key="1">
    <citation type="submission" date="2020-05" db="EMBL/GenBank/DDBJ databases">
        <authorList>
            <person name="Chiriac C."/>
            <person name="Salcher M."/>
            <person name="Ghai R."/>
            <person name="Kavagutti S V."/>
        </authorList>
    </citation>
    <scope>NUCLEOTIDE SEQUENCE</scope>
</reference>
<name>A0A6J7WU70_9CAUD</name>
<protein>
    <submittedName>
        <fullName evidence="1">Bacteriophage VT1-Sakai, H0018</fullName>
    </submittedName>
</protein>
<evidence type="ECO:0000313" key="1">
    <source>
        <dbReference type="EMBL" id="CAB5220378.1"/>
    </source>
</evidence>
<dbReference type="InterPro" id="IPR011231">
    <property type="entry name" value="Phage_VT1-Sakai_H0018"/>
</dbReference>
<organism evidence="1">
    <name type="scientific">uncultured Caudovirales phage</name>
    <dbReference type="NCBI Taxonomy" id="2100421"/>
    <lineage>
        <taxon>Viruses</taxon>
        <taxon>Duplodnaviria</taxon>
        <taxon>Heunggongvirae</taxon>
        <taxon>Uroviricota</taxon>
        <taxon>Caudoviricetes</taxon>
        <taxon>Peduoviridae</taxon>
        <taxon>Maltschvirus</taxon>
        <taxon>Maltschvirus maltsch</taxon>
    </lineage>
</organism>
<sequence>MSFKAVGTDITLVASGDLSANQYKVVKLDSNGRSTLAGASDLAQIGIQQDKPTALGQPSSVRMAGISKALAGGTIAIGDRVTSDANGKVITATTGKQVIGIALAAAVANDIFAMVIDQRGVV</sequence>
<dbReference type="EMBL" id="LR798285">
    <property type="protein sequence ID" value="CAB5220378.1"/>
    <property type="molecule type" value="Genomic_DNA"/>
</dbReference>
<proteinExistence type="predicted"/>
<dbReference type="Pfam" id="PF09956">
    <property type="entry name" value="Phage_cement_2"/>
    <property type="match status" value="1"/>
</dbReference>
<accession>A0A6J7WU70</accession>
<gene>
    <name evidence="1" type="ORF">UFOVP233_61</name>
</gene>